<dbReference type="EC" id="3.4.-.-" evidence="2"/>
<dbReference type="KEGG" id="puo:RZN69_16080"/>
<accession>A0AAQ3QUP3</accession>
<dbReference type="PANTHER" id="PTHR30399">
    <property type="entry name" value="UNCHARACTERIZED PROTEIN YGJP"/>
    <property type="match status" value="1"/>
</dbReference>
<dbReference type="RefSeq" id="WP_317832262.1">
    <property type="nucleotide sequence ID" value="NZ_CP136920.1"/>
</dbReference>
<gene>
    <name evidence="2" type="ORF">RZN69_16080</name>
</gene>
<dbReference type="AlphaFoldDB" id="A0AAQ3QUP3"/>
<dbReference type="GO" id="GO:0008237">
    <property type="term" value="F:metallopeptidase activity"/>
    <property type="evidence" value="ECO:0007669"/>
    <property type="project" value="UniProtKB-KW"/>
</dbReference>
<dbReference type="CDD" id="cd07344">
    <property type="entry name" value="M48_yhfN_like"/>
    <property type="match status" value="1"/>
</dbReference>
<keyword evidence="3" id="KW-1185">Reference proteome</keyword>
<sequence>MSKKKDNSLKLAEVETSGGAILVPYEVRRSKRSRYIRLTIGQNNHALLSVPWRCPLPEAMKFLRTQGDWIEKNLKQNPTRSSLFAYLEKHPRLFGLGKSFRLSMSFTTVRPFFVYSTDSGEIEMRIRADEDSDVEIKSLIRSFAAEVIEKRTMELAEKHGLEVARVTTRDQSSRWGSCSSNKTISLNWRLVLLRPDLQDHIIYHELAHLTEMNHSKDFWALLAFYDPKTTQHNSLLNPAASRLMPLGR</sequence>
<dbReference type="Proteomes" id="UP001304300">
    <property type="component" value="Chromosome"/>
</dbReference>
<dbReference type="InterPro" id="IPR002725">
    <property type="entry name" value="YgjP-like_metallopeptidase"/>
</dbReference>
<keyword evidence="2" id="KW-0378">Hydrolase</keyword>
<feature type="domain" description="YgjP-like metallopeptidase" evidence="1">
    <location>
        <begin position="34"/>
        <end position="237"/>
    </location>
</feature>
<proteinExistence type="predicted"/>
<dbReference type="Gene3D" id="3.30.2010.10">
    <property type="entry name" value="Metalloproteases ('zincins'), catalytic domain"/>
    <property type="match status" value="1"/>
</dbReference>
<keyword evidence="2" id="KW-0482">Metalloprotease</keyword>
<organism evidence="2 3">
    <name type="scientific">Rubellicoccus peritrichatus</name>
    <dbReference type="NCBI Taxonomy" id="3080537"/>
    <lineage>
        <taxon>Bacteria</taxon>
        <taxon>Pseudomonadati</taxon>
        <taxon>Verrucomicrobiota</taxon>
        <taxon>Opitutia</taxon>
        <taxon>Puniceicoccales</taxon>
        <taxon>Cerasicoccaceae</taxon>
        <taxon>Rubellicoccus</taxon>
    </lineage>
</organism>
<reference evidence="2 3" key="1">
    <citation type="submission" date="2023-10" db="EMBL/GenBank/DDBJ databases">
        <title>Rubellicoccus peritrichatus gen. nov., sp. nov., isolated from an algae of coral reef tank.</title>
        <authorList>
            <person name="Luo J."/>
        </authorList>
    </citation>
    <scope>NUCLEOTIDE SEQUENCE [LARGE SCALE GENOMIC DNA]</scope>
    <source>
        <strain evidence="2 3">CR14</strain>
    </source>
</reference>
<evidence type="ECO:0000259" key="1">
    <source>
        <dbReference type="Pfam" id="PF01863"/>
    </source>
</evidence>
<dbReference type="EMBL" id="CP136920">
    <property type="protein sequence ID" value="WOO40140.1"/>
    <property type="molecule type" value="Genomic_DNA"/>
</dbReference>
<evidence type="ECO:0000313" key="2">
    <source>
        <dbReference type="EMBL" id="WOO40140.1"/>
    </source>
</evidence>
<name>A0AAQ3QUP3_9BACT</name>
<dbReference type="Pfam" id="PF01863">
    <property type="entry name" value="YgjP-like"/>
    <property type="match status" value="1"/>
</dbReference>
<dbReference type="InterPro" id="IPR053136">
    <property type="entry name" value="UTP_pyrophosphatase-like"/>
</dbReference>
<protein>
    <submittedName>
        <fullName evidence="2">SprT family zinc-dependent metalloprotease</fullName>
        <ecNumber evidence="2">3.4.-.-</ecNumber>
    </submittedName>
</protein>
<keyword evidence="2" id="KW-0645">Protease</keyword>
<dbReference type="PANTHER" id="PTHR30399:SF1">
    <property type="entry name" value="UTP PYROPHOSPHATASE"/>
    <property type="match status" value="1"/>
</dbReference>
<evidence type="ECO:0000313" key="3">
    <source>
        <dbReference type="Proteomes" id="UP001304300"/>
    </source>
</evidence>